<name>A0AB34J676_PRYPA</name>
<evidence type="ECO:0000313" key="3">
    <source>
        <dbReference type="Proteomes" id="UP001515480"/>
    </source>
</evidence>
<dbReference type="AlphaFoldDB" id="A0AB34J676"/>
<evidence type="ECO:0000313" key="2">
    <source>
        <dbReference type="EMBL" id="KAL1512153.1"/>
    </source>
</evidence>
<sequence length="177" mass="19810">MEGSEELVALPPSGDAHGKPPPDHECMCTMEDITEEDGNYCEYQSAPSMRWHPSKYCAAVVRRLIHKQFPEYVAGVQKADCHADLKRRIAKGPPVWLEDKHALPIPEDDTHICRVWMAADGVEYSAKLVGCKEGEEREALWEELKNFLGPEEEAAEDSAIDDATRGMKLATFDAKPE</sequence>
<dbReference type="Proteomes" id="UP001515480">
    <property type="component" value="Unassembled WGS sequence"/>
</dbReference>
<protein>
    <submittedName>
        <fullName evidence="2">Uncharacterized protein</fullName>
    </submittedName>
</protein>
<proteinExistence type="predicted"/>
<dbReference type="EMBL" id="JBGBPQ010000013">
    <property type="protein sequence ID" value="KAL1512153.1"/>
    <property type="molecule type" value="Genomic_DNA"/>
</dbReference>
<reference evidence="2 3" key="1">
    <citation type="journal article" date="2024" name="Science">
        <title>Giant polyketide synthase enzymes in the biosynthesis of giant marine polyether toxins.</title>
        <authorList>
            <person name="Fallon T.R."/>
            <person name="Shende V.V."/>
            <person name="Wierzbicki I.H."/>
            <person name="Pendleton A.L."/>
            <person name="Watervoot N.F."/>
            <person name="Auber R.P."/>
            <person name="Gonzalez D.J."/>
            <person name="Wisecaver J.H."/>
            <person name="Moore B.S."/>
        </authorList>
    </citation>
    <scope>NUCLEOTIDE SEQUENCE [LARGE SCALE GENOMIC DNA]</scope>
    <source>
        <strain evidence="2 3">12B1</strain>
    </source>
</reference>
<gene>
    <name evidence="2" type="ORF">AB1Y20_005421</name>
</gene>
<comment type="caution">
    <text evidence="2">The sequence shown here is derived from an EMBL/GenBank/DDBJ whole genome shotgun (WGS) entry which is preliminary data.</text>
</comment>
<accession>A0AB34J676</accession>
<keyword evidence="3" id="KW-1185">Reference proteome</keyword>
<evidence type="ECO:0000256" key="1">
    <source>
        <dbReference type="SAM" id="MobiDB-lite"/>
    </source>
</evidence>
<feature type="region of interest" description="Disordered" evidence="1">
    <location>
        <begin position="1"/>
        <end position="21"/>
    </location>
</feature>
<organism evidence="2 3">
    <name type="scientific">Prymnesium parvum</name>
    <name type="common">Toxic golden alga</name>
    <dbReference type="NCBI Taxonomy" id="97485"/>
    <lineage>
        <taxon>Eukaryota</taxon>
        <taxon>Haptista</taxon>
        <taxon>Haptophyta</taxon>
        <taxon>Prymnesiophyceae</taxon>
        <taxon>Prymnesiales</taxon>
        <taxon>Prymnesiaceae</taxon>
        <taxon>Prymnesium</taxon>
    </lineage>
</organism>